<sequence>MGPPRAKNGSNKSRAIISAVHHVKYFPCEEDLTLEDFCRTSLAGSMSENYTSQSSVLCIPLRKPSYHDVLEEALTDDHLIEIRRQKELLLMAYSTEVEEMVDMMQVSLIGNVSTRCFETSSSLSRRPSPWTIHGKHGTPTFHPLCSYIHDSPDRVLPSPCRSDLFYAFEKRQERNNSCTYSPGSNSLSITAVTPASVSNKCVIKIQTPLSPLRLLIWTEMEVRHALELQEERRREKCAGEEVAEYLRIRRAMRSEAHFHSSKFSSLAELHRKAREYFEEDVATREQREAAEHRAFMRRIPLERPLLLKLPSVTKTGRPYRCTAVDYEVARAVAMEEKVWNASYEEKKERRFFPQLL</sequence>
<keyword evidence="2" id="KW-1185">Reference proteome</keyword>
<dbReference type="Proteomes" id="UP000192257">
    <property type="component" value="Unassembled WGS sequence"/>
</dbReference>
<organism evidence="1 2">
    <name type="scientific">Trypanosoma theileri</name>
    <dbReference type="NCBI Taxonomy" id="67003"/>
    <lineage>
        <taxon>Eukaryota</taxon>
        <taxon>Discoba</taxon>
        <taxon>Euglenozoa</taxon>
        <taxon>Kinetoplastea</taxon>
        <taxon>Metakinetoplastina</taxon>
        <taxon>Trypanosomatida</taxon>
        <taxon>Trypanosomatidae</taxon>
        <taxon>Trypanosoma</taxon>
    </lineage>
</organism>
<dbReference type="AlphaFoldDB" id="A0A1X0P813"/>
<dbReference type="EMBL" id="NBCO01000002">
    <property type="protein sequence ID" value="ORC93087.1"/>
    <property type="molecule type" value="Genomic_DNA"/>
</dbReference>
<name>A0A1X0P813_9TRYP</name>
<evidence type="ECO:0000313" key="1">
    <source>
        <dbReference type="EMBL" id="ORC93087.1"/>
    </source>
</evidence>
<reference evidence="1 2" key="1">
    <citation type="submission" date="2017-03" db="EMBL/GenBank/DDBJ databases">
        <title>An alternative strategy for trypanosome survival in the mammalian bloodstream revealed through genome and transcriptome analysis of the ubiquitous bovine parasite Trypanosoma (Megatrypanum) theileri.</title>
        <authorList>
            <person name="Kelly S."/>
            <person name="Ivens A."/>
            <person name="Mott A."/>
            <person name="O'Neill E."/>
            <person name="Emms D."/>
            <person name="Macleod O."/>
            <person name="Voorheis P."/>
            <person name="Matthews J."/>
            <person name="Matthews K."/>
            <person name="Carrington M."/>
        </authorList>
    </citation>
    <scope>NUCLEOTIDE SEQUENCE [LARGE SCALE GENOMIC DNA]</scope>
    <source>
        <strain evidence="1">Edinburgh</strain>
    </source>
</reference>
<dbReference type="VEuPathDB" id="TriTrypDB:TM35_000024130"/>
<dbReference type="OrthoDB" id="246554at2759"/>
<gene>
    <name evidence="1" type="ORF">TM35_000024130</name>
</gene>
<accession>A0A1X0P813</accession>
<proteinExistence type="predicted"/>
<protein>
    <submittedName>
        <fullName evidence="1">Uncharacterized protein</fullName>
    </submittedName>
</protein>
<dbReference type="RefSeq" id="XP_028887153.1">
    <property type="nucleotide sequence ID" value="XM_029021731.1"/>
</dbReference>
<comment type="caution">
    <text evidence="1">The sequence shown here is derived from an EMBL/GenBank/DDBJ whole genome shotgun (WGS) entry which is preliminary data.</text>
</comment>
<dbReference type="GeneID" id="39981511"/>
<evidence type="ECO:0000313" key="2">
    <source>
        <dbReference type="Proteomes" id="UP000192257"/>
    </source>
</evidence>